<comment type="caution">
    <text evidence="4">The sequence shown here is derived from an EMBL/GenBank/DDBJ whole genome shotgun (WGS) entry which is preliminary data.</text>
</comment>
<keyword evidence="2" id="KW-0812">Transmembrane</keyword>
<proteinExistence type="predicted"/>
<evidence type="ECO:0000256" key="2">
    <source>
        <dbReference type="SAM" id="Phobius"/>
    </source>
</evidence>
<keyword evidence="2" id="KW-1133">Transmembrane helix</keyword>
<feature type="transmembrane region" description="Helical" evidence="2">
    <location>
        <begin position="212"/>
        <end position="233"/>
    </location>
</feature>
<sequence>MRLCVLLLLEVLATVAFAQSPSDSTSTSTFANSTTSKSSASTPSQSQCEICRNTGDCSKAYKGAAGKFCNSWLDPSSNRHACCCPASDVCSSDNTYECTCQRKSNNHWIWIGLGVFIVGTVIGGGVFMAIRKRRIQQRGDGNAPGGVGVTYAQQPEYNQGGYTQQGYGPGAYTQPVYAQGGYAQPTYVQQGYGNGGYGDGDRHNGRRGMGTAGAVAMGAAGGLLGGLLIGEAIGDMNDGGGDMGGGEFAGDF</sequence>
<feature type="region of interest" description="Disordered" evidence="1">
    <location>
        <begin position="21"/>
        <end position="46"/>
    </location>
</feature>
<keyword evidence="5" id="KW-1185">Reference proteome</keyword>
<feature type="transmembrane region" description="Helical" evidence="2">
    <location>
        <begin position="108"/>
        <end position="130"/>
    </location>
</feature>
<dbReference type="Proteomes" id="UP001162029">
    <property type="component" value="Unassembled WGS sequence"/>
</dbReference>
<feature type="chain" id="PRO_5043773930" evidence="3">
    <location>
        <begin position="19"/>
        <end position="252"/>
    </location>
</feature>
<dbReference type="AlphaFoldDB" id="A0AAV0VDX1"/>
<keyword evidence="3" id="KW-0732">Signal</keyword>
<protein>
    <submittedName>
        <fullName evidence="4">Uncharacterized protein</fullName>
    </submittedName>
</protein>
<gene>
    <name evidence="4" type="ORF">PDE001_LOCUS11561</name>
</gene>
<keyword evidence="2" id="KW-0472">Membrane</keyword>
<evidence type="ECO:0000313" key="5">
    <source>
        <dbReference type="Proteomes" id="UP001162029"/>
    </source>
</evidence>
<dbReference type="EMBL" id="CANTFM010002600">
    <property type="protein sequence ID" value="CAI5746583.1"/>
    <property type="molecule type" value="Genomic_DNA"/>
</dbReference>
<evidence type="ECO:0000256" key="1">
    <source>
        <dbReference type="SAM" id="MobiDB-lite"/>
    </source>
</evidence>
<feature type="signal peptide" evidence="3">
    <location>
        <begin position="1"/>
        <end position="18"/>
    </location>
</feature>
<evidence type="ECO:0000256" key="3">
    <source>
        <dbReference type="SAM" id="SignalP"/>
    </source>
</evidence>
<reference evidence="4" key="1">
    <citation type="submission" date="2022-12" db="EMBL/GenBank/DDBJ databases">
        <authorList>
            <person name="Webb A."/>
        </authorList>
    </citation>
    <scope>NUCLEOTIDE SEQUENCE</scope>
    <source>
        <strain evidence="4">Pd1</strain>
    </source>
</reference>
<organism evidence="4 5">
    <name type="scientific">Peronospora destructor</name>
    <dbReference type="NCBI Taxonomy" id="86335"/>
    <lineage>
        <taxon>Eukaryota</taxon>
        <taxon>Sar</taxon>
        <taxon>Stramenopiles</taxon>
        <taxon>Oomycota</taxon>
        <taxon>Peronosporomycetes</taxon>
        <taxon>Peronosporales</taxon>
        <taxon>Peronosporaceae</taxon>
        <taxon>Peronospora</taxon>
    </lineage>
</organism>
<accession>A0AAV0VDX1</accession>
<evidence type="ECO:0000313" key="4">
    <source>
        <dbReference type="EMBL" id="CAI5746583.1"/>
    </source>
</evidence>
<name>A0AAV0VDX1_9STRA</name>